<dbReference type="EMBL" id="JAKOGI010000373">
    <property type="protein sequence ID" value="KAJ8435965.1"/>
    <property type="molecule type" value="Genomic_DNA"/>
</dbReference>
<dbReference type="PANTHER" id="PTHR33240:SF17">
    <property type="entry name" value="EUKARYOTIC PEPTIDE CHAIN RELEASE FACTOR GTP-BINDING SUBUNIT-LIKE"/>
    <property type="match status" value="1"/>
</dbReference>
<dbReference type="Proteomes" id="UP001153076">
    <property type="component" value="Unassembled WGS sequence"/>
</dbReference>
<name>A0A9Q1K380_9CARY</name>
<comment type="caution">
    <text evidence="1">The sequence shown here is derived from an EMBL/GenBank/DDBJ whole genome shotgun (WGS) entry which is preliminary data.</text>
</comment>
<gene>
    <name evidence="1" type="ORF">Cgig2_017503</name>
</gene>
<dbReference type="PANTHER" id="PTHR33240">
    <property type="entry name" value="OS08G0508500 PROTEIN"/>
    <property type="match status" value="1"/>
</dbReference>
<organism evidence="1 2">
    <name type="scientific">Carnegiea gigantea</name>
    <dbReference type="NCBI Taxonomy" id="171969"/>
    <lineage>
        <taxon>Eukaryota</taxon>
        <taxon>Viridiplantae</taxon>
        <taxon>Streptophyta</taxon>
        <taxon>Embryophyta</taxon>
        <taxon>Tracheophyta</taxon>
        <taxon>Spermatophyta</taxon>
        <taxon>Magnoliopsida</taxon>
        <taxon>eudicotyledons</taxon>
        <taxon>Gunneridae</taxon>
        <taxon>Pentapetalae</taxon>
        <taxon>Caryophyllales</taxon>
        <taxon>Cactineae</taxon>
        <taxon>Cactaceae</taxon>
        <taxon>Cactoideae</taxon>
        <taxon>Echinocereeae</taxon>
        <taxon>Carnegiea</taxon>
    </lineage>
</organism>
<dbReference type="Gene3D" id="2.40.70.10">
    <property type="entry name" value="Acid Proteases"/>
    <property type="match status" value="1"/>
</dbReference>
<evidence type="ECO:0008006" key="3">
    <source>
        <dbReference type="Google" id="ProtNLM"/>
    </source>
</evidence>
<reference evidence="1" key="1">
    <citation type="submission" date="2022-04" db="EMBL/GenBank/DDBJ databases">
        <title>Carnegiea gigantea Genome sequencing and assembly v2.</title>
        <authorList>
            <person name="Copetti D."/>
            <person name="Sanderson M.J."/>
            <person name="Burquez A."/>
            <person name="Wojciechowski M.F."/>
        </authorList>
    </citation>
    <scope>NUCLEOTIDE SEQUENCE</scope>
    <source>
        <strain evidence="1">SGP5-SGP5p</strain>
        <tissue evidence="1">Aerial part</tissue>
    </source>
</reference>
<protein>
    <recommendedName>
        <fullName evidence="3">Peptidase A2 domain-containing protein</fullName>
    </recommendedName>
</protein>
<accession>A0A9Q1K380</accession>
<evidence type="ECO:0000313" key="2">
    <source>
        <dbReference type="Proteomes" id="UP001153076"/>
    </source>
</evidence>
<dbReference type="CDD" id="cd00303">
    <property type="entry name" value="retropepsin_like"/>
    <property type="match status" value="1"/>
</dbReference>
<dbReference type="OrthoDB" id="2919534at2759"/>
<dbReference type="InterPro" id="IPR021109">
    <property type="entry name" value="Peptidase_aspartic_dom_sf"/>
</dbReference>
<dbReference type="SUPFAM" id="SSF50630">
    <property type="entry name" value="Acid proteases"/>
    <property type="match status" value="1"/>
</dbReference>
<dbReference type="AlphaFoldDB" id="A0A9Q1K380"/>
<evidence type="ECO:0000313" key="1">
    <source>
        <dbReference type="EMBL" id="KAJ8435965.1"/>
    </source>
</evidence>
<proteinExistence type="predicted"/>
<keyword evidence="2" id="KW-1185">Reference proteome</keyword>
<sequence>MVEQGSPIMILTIIFGGSEGLHFSLPHKNPLAVELEVANALVGQILIDNGSCVDIITWDCLRRLKHPGREIVTLLQPIVGFGRQVINPIGVIQLPLWLRGKSMIGNLEVDFLAIDVPTTYNVILGQPTLHRVKAVIASYLLELQYEADDGSVGKLQGDQWTAWECYLVSIQPSVESSSEHRLAKQLPSDKKPRITLPLPVKTMTVCTLTLADLDIFALSHEEITGISPAVMEHWQNVDPAHRLVV</sequence>